<evidence type="ECO:0000256" key="1">
    <source>
        <dbReference type="SAM" id="Phobius"/>
    </source>
</evidence>
<keyword evidence="1" id="KW-0812">Transmembrane</keyword>
<evidence type="ECO:0000313" key="2">
    <source>
        <dbReference type="EMBL" id="SVC73730.1"/>
    </source>
</evidence>
<protein>
    <submittedName>
        <fullName evidence="2">Uncharacterized protein</fullName>
    </submittedName>
</protein>
<gene>
    <name evidence="2" type="ORF">METZ01_LOCUS326584</name>
</gene>
<sequence length="57" mass="6418">MFGSGFVGMAFQAIFAIPSYYLLKFVVPNAYQRGLYHFVAGVIVGLVFPLLVWWMSP</sequence>
<feature type="transmembrane region" description="Helical" evidence="1">
    <location>
        <begin position="35"/>
        <end position="55"/>
    </location>
</feature>
<reference evidence="2" key="1">
    <citation type="submission" date="2018-05" db="EMBL/GenBank/DDBJ databases">
        <authorList>
            <person name="Lanie J.A."/>
            <person name="Ng W.-L."/>
            <person name="Kazmierczak K.M."/>
            <person name="Andrzejewski T.M."/>
            <person name="Davidsen T.M."/>
            <person name="Wayne K.J."/>
            <person name="Tettelin H."/>
            <person name="Glass J.I."/>
            <person name="Rusch D."/>
            <person name="Podicherti R."/>
            <person name="Tsui H.-C.T."/>
            <person name="Winkler M.E."/>
        </authorList>
    </citation>
    <scope>NUCLEOTIDE SEQUENCE</scope>
</reference>
<dbReference type="AlphaFoldDB" id="A0A382PLT9"/>
<dbReference type="EMBL" id="UINC01107963">
    <property type="protein sequence ID" value="SVC73730.1"/>
    <property type="molecule type" value="Genomic_DNA"/>
</dbReference>
<proteinExistence type="predicted"/>
<accession>A0A382PLT9</accession>
<feature type="transmembrane region" description="Helical" evidence="1">
    <location>
        <begin position="6"/>
        <end position="23"/>
    </location>
</feature>
<keyword evidence="1" id="KW-0472">Membrane</keyword>
<name>A0A382PLT9_9ZZZZ</name>
<keyword evidence="1" id="KW-1133">Transmembrane helix</keyword>
<organism evidence="2">
    <name type="scientific">marine metagenome</name>
    <dbReference type="NCBI Taxonomy" id="408172"/>
    <lineage>
        <taxon>unclassified sequences</taxon>
        <taxon>metagenomes</taxon>
        <taxon>ecological metagenomes</taxon>
    </lineage>
</organism>